<dbReference type="RefSeq" id="WP_270025875.1">
    <property type="nucleotide sequence ID" value="NZ_JAPDDP010000023.1"/>
</dbReference>
<proteinExistence type="predicted"/>
<dbReference type="Gene3D" id="3.20.20.60">
    <property type="entry name" value="Phosphoenolpyruvate-binding domains"/>
    <property type="match status" value="1"/>
</dbReference>
<dbReference type="PANTHER" id="PTHR42905">
    <property type="entry name" value="PHOSPHOENOLPYRUVATE CARBOXYLASE"/>
    <property type="match status" value="1"/>
</dbReference>
<sequence length="254" mass="26059">MTQREKAEELRRLHAAPEPLVLVNAWDAVSARVVADAGAKAIATASWSIAASRGYGDGEQIPLDQMLDAIGIVARAVELPVSADLERGFGDAGATVARAIEAGAVGCNLEDSTADGTLEPIEEHVANVQAARAAGEAAGVPIVINARTDVFLQGGEFDDAVERARAYLAAGADVIFVPGVNDVERLEQLVIKIRGPISVFGSAAGPTLDELARLGIPRVSYGPGPLGSAMAALGRTAKTLLGGGEPPADLANRP</sequence>
<name>A0A9X3NB60_9ACTN</name>
<accession>A0A9X3NB60</accession>
<evidence type="ECO:0000313" key="1">
    <source>
        <dbReference type="EMBL" id="MDA0181552.1"/>
    </source>
</evidence>
<evidence type="ECO:0000313" key="2">
    <source>
        <dbReference type="Proteomes" id="UP001147653"/>
    </source>
</evidence>
<keyword evidence="1" id="KW-0456">Lyase</keyword>
<reference evidence="1" key="1">
    <citation type="submission" date="2022-10" db="EMBL/GenBank/DDBJ databases">
        <title>The WGS of Solirubrobacter phytolaccae KCTC 29190.</title>
        <authorList>
            <person name="Jiang Z."/>
        </authorList>
    </citation>
    <scope>NUCLEOTIDE SEQUENCE</scope>
    <source>
        <strain evidence="1">KCTC 29190</strain>
    </source>
</reference>
<keyword evidence="2" id="KW-1185">Reference proteome</keyword>
<organism evidence="1 2">
    <name type="scientific">Solirubrobacter phytolaccae</name>
    <dbReference type="NCBI Taxonomy" id="1404360"/>
    <lineage>
        <taxon>Bacteria</taxon>
        <taxon>Bacillati</taxon>
        <taxon>Actinomycetota</taxon>
        <taxon>Thermoleophilia</taxon>
        <taxon>Solirubrobacterales</taxon>
        <taxon>Solirubrobacteraceae</taxon>
        <taxon>Solirubrobacter</taxon>
    </lineage>
</organism>
<dbReference type="InterPro" id="IPR039556">
    <property type="entry name" value="ICL/PEPM"/>
</dbReference>
<dbReference type="EMBL" id="JAPDDP010000023">
    <property type="protein sequence ID" value="MDA0181552.1"/>
    <property type="molecule type" value="Genomic_DNA"/>
</dbReference>
<protein>
    <submittedName>
        <fullName evidence="1">Isocitrate lyase/phosphoenolpyruvate mutase family protein</fullName>
    </submittedName>
</protein>
<dbReference type="Proteomes" id="UP001147653">
    <property type="component" value="Unassembled WGS sequence"/>
</dbReference>
<dbReference type="InterPro" id="IPR040442">
    <property type="entry name" value="Pyrv_kinase-like_dom_sf"/>
</dbReference>
<dbReference type="CDD" id="cd00377">
    <property type="entry name" value="ICL_PEPM"/>
    <property type="match status" value="1"/>
</dbReference>
<gene>
    <name evidence="1" type="ORF">OJ997_14700</name>
</gene>
<comment type="caution">
    <text evidence="1">The sequence shown here is derived from an EMBL/GenBank/DDBJ whole genome shotgun (WGS) entry which is preliminary data.</text>
</comment>
<dbReference type="Pfam" id="PF13714">
    <property type="entry name" value="PEP_mutase"/>
    <property type="match status" value="1"/>
</dbReference>
<dbReference type="AlphaFoldDB" id="A0A9X3NB60"/>
<dbReference type="GO" id="GO:0016829">
    <property type="term" value="F:lyase activity"/>
    <property type="evidence" value="ECO:0007669"/>
    <property type="project" value="UniProtKB-KW"/>
</dbReference>
<dbReference type="PANTHER" id="PTHR42905:SF16">
    <property type="entry name" value="CARBOXYPHOSPHONOENOLPYRUVATE PHOSPHONOMUTASE-LIKE PROTEIN (AFU_ORTHOLOGUE AFUA_5G07230)"/>
    <property type="match status" value="1"/>
</dbReference>
<dbReference type="SUPFAM" id="SSF51621">
    <property type="entry name" value="Phosphoenolpyruvate/pyruvate domain"/>
    <property type="match status" value="1"/>
</dbReference>
<dbReference type="InterPro" id="IPR015813">
    <property type="entry name" value="Pyrv/PenolPyrv_kinase-like_dom"/>
</dbReference>